<dbReference type="OrthoDB" id="5817875at2759"/>
<evidence type="ECO:0000313" key="2">
    <source>
        <dbReference type="Proteomes" id="UP000835052"/>
    </source>
</evidence>
<dbReference type="AlphaFoldDB" id="A0A8S1HKI2"/>
<comment type="caution">
    <text evidence="1">The sequence shown here is derived from an EMBL/GenBank/DDBJ whole genome shotgun (WGS) entry which is preliminary data.</text>
</comment>
<sequence length="164" mass="18359">MDSHDKSGSSSSGADSSFGVLAMPYDEFDIMLTDINEAEMEKIGIAEEVKHLSPGTFSDPAFPVQGILHGPNSRLMIPLTFQRYRKPDSPIINTLEAFFGAGNVVGEMYYPFAIQDQSTRIECQVSRIGTHFEHVNIMGIDSLRKLKLNLDIDWDKDSFKLIKK</sequence>
<dbReference type="Proteomes" id="UP000835052">
    <property type="component" value="Unassembled WGS sequence"/>
</dbReference>
<gene>
    <name evidence="1" type="ORF">CAUJ_LOCUS11734</name>
</gene>
<keyword evidence="2" id="KW-1185">Reference proteome</keyword>
<protein>
    <submittedName>
        <fullName evidence="1">Uncharacterized protein</fullName>
    </submittedName>
</protein>
<evidence type="ECO:0000313" key="1">
    <source>
        <dbReference type="EMBL" id="CAD6195815.1"/>
    </source>
</evidence>
<reference evidence="1" key="1">
    <citation type="submission" date="2020-10" db="EMBL/GenBank/DDBJ databases">
        <authorList>
            <person name="Kikuchi T."/>
        </authorList>
    </citation>
    <scope>NUCLEOTIDE SEQUENCE</scope>
    <source>
        <strain evidence="1">NKZ352</strain>
    </source>
</reference>
<dbReference type="EMBL" id="CAJGYM010000061">
    <property type="protein sequence ID" value="CAD6195815.1"/>
    <property type="molecule type" value="Genomic_DNA"/>
</dbReference>
<proteinExistence type="predicted"/>
<accession>A0A8S1HKI2</accession>
<name>A0A8S1HKI2_9PELO</name>
<organism evidence="1 2">
    <name type="scientific">Caenorhabditis auriculariae</name>
    <dbReference type="NCBI Taxonomy" id="2777116"/>
    <lineage>
        <taxon>Eukaryota</taxon>
        <taxon>Metazoa</taxon>
        <taxon>Ecdysozoa</taxon>
        <taxon>Nematoda</taxon>
        <taxon>Chromadorea</taxon>
        <taxon>Rhabditida</taxon>
        <taxon>Rhabditina</taxon>
        <taxon>Rhabditomorpha</taxon>
        <taxon>Rhabditoidea</taxon>
        <taxon>Rhabditidae</taxon>
        <taxon>Peloderinae</taxon>
        <taxon>Caenorhabditis</taxon>
    </lineage>
</organism>